<dbReference type="VEuPathDB" id="TriTrypDB:Lsey_0083_0130"/>
<gene>
    <name evidence="1" type="ORF">ABL78_3382</name>
</gene>
<dbReference type="OMA" id="NTVPFMR"/>
<sequence>MCARVCADSIRFKRITVYVDLTSEEELLHTIAECATRLAPDCVIIKQKDIDAVGGRSAVDTSREPQKDELAPSRTATTVGLIHLWQAEEEDVYTRDVNNTVLFMDAAEFLITDKNAGDGAVTYALYRRQMPILSFASTHLPARSSLQQLLYIGATAKTVEERKDAIRQFLTFPNQRGVFTVASAATADAGAVKVVVNADGYPVQLPCPSRGAHDKSDSVARLPPPPTLFASLLLELKSSNSERFDSLRRRNPMLPGVLEALHRYQNRGVMRSMLHRGHRVEVASGAAAAGLKLVEGFMALTESNEKFRAKRMAAVESTLANFESHWLELPLAKRMLDADGMAMARQALGRDIGVLQTLQQAVIE</sequence>
<dbReference type="EMBL" id="LJSK01000083">
    <property type="protein sequence ID" value="KPI87539.1"/>
    <property type="molecule type" value="Genomic_DNA"/>
</dbReference>
<comment type="caution">
    <text evidence="1">The sequence shown here is derived from an EMBL/GenBank/DDBJ whole genome shotgun (WGS) entry which is preliminary data.</text>
</comment>
<organism evidence="1 2">
    <name type="scientific">Leptomonas seymouri</name>
    <dbReference type="NCBI Taxonomy" id="5684"/>
    <lineage>
        <taxon>Eukaryota</taxon>
        <taxon>Discoba</taxon>
        <taxon>Euglenozoa</taxon>
        <taxon>Kinetoplastea</taxon>
        <taxon>Metakinetoplastina</taxon>
        <taxon>Trypanosomatida</taxon>
        <taxon>Trypanosomatidae</taxon>
        <taxon>Leishmaniinae</taxon>
        <taxon>Leptomonas</taxon>
    </lineage>
</organism>
<proteinExistence type="predicted"/>
<dbReference type="Proteomes" id="UP000038009">
    <property type="component" value="Unassembled WGS sequence"/>
</dbReference>
<reference evidence="1 2" key="1">
    <citation type="journal article" date="2015" name="PLoS Pathog.">
        <title>Leptomonas seymouri: Adaptations to the Dixenous Life Cycle Analyzed by Genome Sequencing, Transcriptome Profiling and Co-infection with Leishmania donovani.</title>
        <authorList>
            <person name="Kraeva N."/>
            <person name="Butenko A."/>
            <person name="Hlavacova J."/>
            <person name="Kostygov A."/>
            <person name="Myskova J."/>
            <person name="Grybchuk D."/>
            <person name="Lestinova T."/>
            <person name="Votypka J."/>
            <person name="Volf P."/>
            <person name="Opperdoes F."/>
            <person name="Flegontov P."/>
            <person name="Lukes J."/>
            <person name="Yurchenko V."/>
        </authorList>
    </citation>
    <scope>NUCLEOTIDE SEQUENCE [LARGE SCALE GENOMIC DNA]</scope>
    <source>
        <strain evidence="1 2">ATCC 30220</strain>
    </source>
</reference>
<evidence type="ECO:0000313" key="2">
    <source>
        <dbReference type="Proteomes" id="UP000038009"/>
    </source>
</evidence>
<protein>
    <submittedName>
        <fullName evidence="1">Uncharacterized protein</fullName>
    </submittedName>
</protein>
<accession>A0A0N0P6E7</accession>
<name>A0A0N0P6E7_LEPSE</name>
<dbReference type="AlphaFoldDB" id="A0A0N0P6E7"/>
<evidence type="ECO:0000313" key="1">
    <source>
        <dbReference type="EMBL" id="KPI87539.1"/>
    </source>
</evidence>
<keyword evidence="2" id="KW-1185">Reference proteome</keyword>
<dbReference type="OrthoDB" id="263352at2759"/>